<evidence type="ECO:0000259" key="2">
    <source>
        <dbReference type="Pfam" id="PF13581"/>
    </source>
</evidence>
<keyword evidence="1" id="KW-0418">Kinase</keyword>
<name>A0A117RN83_9ACTN</name>
<protein>
    <recommendedName>
        <fullName evidence="2">Histidine kinase/HSP90-like ATPase domain-containing protein</fullName>
    </recommendedName>
</protein>
<organism evidence="3 4">
    <name type="scientific">Streptomyces caeruleatus</name>
    <dbReference type="NCBI Taxonomy" id="661399"/>
    <lineage>
        <taxon>Bacteria</taxon>
        <taxon>Bacillati</taxon>
        <taxon>Actinomycetota</taxon>
        <taxon>Actinomycetes</taxon>
        <taxon>Kitasatosporales</taxon>
        <taxon>Streptomycetaceae</taxon>
        <taxon>Streptomyces</taxon>
    </lineage>
</organism>
<dbReference type="PANTHER" id="PTHR35526">
    <property type="entry name" value="ANTI-SIGMA-F FACTOR RSBW-RELATED"/>
    <property type="match status" value="1"/>
</dbReference>
<keyword evidence="1" id="KW-0723">Serine/threonine-protein kinase</keyword>
<gene>
    <name evidence="3" type="ORF">AQJ67_24625</name>
</gene>
<proteinExistence type="predicted"/>
<dbReference type="GO" id="GO:0004674">
    <property type="term" value="F:protein serine/threonine kinase activity"/>
    <property type="evidence" value="ECO:0007669"/>
    <property type="project" value="UniProtKB-KW"/>
</dbReference>
<accession>A0A117RN83</accession>
<feature type="domain" description="Histidine kinase/HSP90-like ATPase" evidence="2">
    <location>
        <begin position="11"/>
        <end position="99"/>
    </location>
</feature>
<dbReference type="Gene3D" id="3.30.565.10">
    <property type="entry name" value="Histidine kinase-like ATPase, C-terminal domain"/>
    <property type="match status" value="1"/>
</dbReference>
<keyword evidence="1" id="KW-0808">Transferase</keyword>
<dbReference type="CDD" id="cd16936">
    <property type="entry name" value="HATPase_RsbW-like"/>
    <property type="match status" value="1"/>
</dbReference>
<dbReference type="InterPro" id="IPR036890">
    <property type="entry name" value="HATPase_C_sf"/>
</dbReference>
<dbReference type="Pfam" id="PF13581">
    <property type="entry name" value="HATPase_c_2"/>
    <property type="match status" value="1"/>
</dbReference>
<dbReference type="EMBL" id="LMWY01000029">
    <property type="protein sequence ID" value="KUO00124.1"/>
    <property type="molecule type" value="Genomic_DNA"/>
</dbReference>
<comment type="caution">
    <text evidence="3">The sequence shown here is derived from an EMBL/GenBank/DDBJ whole genome shotgun (WGS) entry which is preliminary data.</text>
</comment>
<reference evidence="3 4" key="1">
    <citation type="submission" date="2015-10" db="EMBL/GenBank/DDBJ databases">
        <title>Draft genome sequence of Streptomyces caeruleatus NRRL B-24802, type strain for the species Streptomyces caeruleatus.</title>
        <authorList>
            <person name="Ruckert C."/>
            <person name="Winkler A."/>
            <person name="Kalinowski J."/>
            <person name="Kampfer P."/>
            <person name="Glaeser S."/>
        </authorList>
    </citation>
    <scope>NUCLEOTIDE SEQUENCE [LARGE SCALE GENOMIC DNA]</scope>
    <source>
        <strain evidence="3 4">NRRL B-24802</strain>
    </source>
</reference>
<evidence type="ECO:0000313" key="3">
    <source>
        <dbReference type="EMBL" id="KUO00124.1"/>
    </source>
</evidence>
<sequence length="119" mass="12688">MELWGLSRLSGRVALTATELLTNVLRHTQPDARTGARGARLMVTRLPGALNICVRDFDVALPQLAHAGLEAERGRGLQLVVASADDFGCSLINGGKDVWANFLISDSDANESSQGREAS</sequence>
<dbReference type="PANTHER" id="PTHR35526:SF3">
    <property type="entry name" value="ANTI-SIGMA-F FACTOR RSBW"/>
    <property type="match status" value="1"/>
</dbReference>
<evidence type="ECO:0000256" key="1">
    <source>
        <dbReference type="ARBA" id="ARBA00022527"/>
    </source>
</evidence>
<dbReference type="InterPro" id="IPR003594">
    <property type="entry name" value="HATPase_dom"/>
</dbReference>
<keyword evidence="4" id="KW-1185">Reference proteome</keyword>
<dbReference type="AlphaFoldDB" id="A0A117RN83"/>
<dbReference type="STRING" id="661399.AQJ67_24625"/>
<evidence type="ECO:0000313" key="4">
    <source>
        <dbReference type="Proteomes" id="UP000053429"/>
    </source>
</evidence>
<dbReference type="Proteomes" id="UP000053429">
    <property type="component" value="Unassembled WGS sequence"/>
</dbReference>
<dbReference type="InterPro" id="IPR050267">
    <property type="entry name" value="Anti-sigma-factor_SerPK"/>
</dbReference>